<dbReference type="Gene3D" id="2.40.160.130">
    <property type="entry name" value="Capsule assembly protein Wzi"/>
    <property type="match status" value="1"/>
</dbReference>
<evidence type="ECO:0000256" key="1">
    <source>
        <dbReference type="SAM" id="SignalP"/>
    </source>
</evidence>
<feature type="signal peptide" evidence="1">
    <location>
        <begin position="1"/>
        <end position="19"/>
    </location>
</feature>
<organism evidence="2 3">
    <name type="scientific">Melioribacter roseus (strain DSM 23840 / JCM 17771 / VKM B-2668 / P3M-2)</name>
    <dbReference type="NCBI Taxonomy" id="1191523"/>
    <lineage>
        <taxon>Bacteria</taxon>
        <taxon>Pseudomonadati</taxon>
        <taxon>Ignavibacteriota</taxon>
        <taxon>Ignavibacteria</taxon>
        <taxon>Ignavibacteriales</taxon>
        <taxon>Melioribacteraceae</taxon>
        <taxon>Melioribacter</taxon>
    </lineage>
</organism>
<dbReference type="InterPro" id="IPR038636">
    <property type="entry name" value="Wzi_sf"/>
</dbReference>
<sequence length="550" mass="63699">MKRKIISLLLFVIVMPVFSQQENVPLDHPVYIFLKEMKVKGILDNIYEDNSNLSRKEVWNFLENIRKKSNELSGTETGLLAKFAEEFDPAQSNVVNLIDGAGLKGLFEDRVKNAFSYNDKNANLYFEILGRAMHGQIVKPKINNSELLDIGFRMRGTLFGKLGYSMTIQKGGVWGSSGKAPIFDPRLNYNFKFYENIENISNYDFTEGYLRYNTEPAEGMDLAFQIGREKIKLGYGYGEPLALTGNHPYIDFIRMNFRYGILNFYSLHGSTVGEFHEDRSLNYTKYIAYNKFTLSFPGLFNAGIGEAVIYTGRSLDLAYLNPFAFYKFEEMSLQDRDNGVLFLDMQTKFLKNLELQGTFFLDENILSHLQELNLYSNKTAYQIGAFWYSPFGLDDLSLIAEYTKIRPYVYSHITFKNSYTAHSQLLGHRIGPNSDELLIKTAYNVNEKLRLEAEYRYVRNGENIYDALGNLVFNAGGDPLVSHRQGIDPEHIDFLDGIRFGNDLILLTIKYEPVRDFHFEVSYFYHSTKNITENRRNDNRHFYIKMYFDL</sequence>
<dbReference type="OrthoDB" id="9808260at2"/>
<dbReference type="STRING" id="1191523.MROS_1241"/>
<dbReference type="EMBL" id="CP003557">
    <property type="protein sequence ID" value="AFN74478.1"/>
    <property type="molecule type" value="Genomic_DNA"/>
</dbReference>
<proteinExistence type="predicted"/>
<name>I6ZZS5_MELRP</name>
<dbReference type="AlphaFoldDB" id="I6ZZS5"/>
<dbReference type="InterPro" id="IPR026950">
    <property type="entry name" value="Caps_assemb_Wzi"/>
</dbReference>
<accession>I6ZZS5</accession>
<protein>
    <recommendedName>
        <fullName evidence="4">Capsule assembly Wzi family protein</fullName>
    </recommendedName>
</protein>
<feature type="chain" id="PRO_5003707534" description="Capsule assembly Wzi family protein" evidence="1">
    <location>
        <begin position="20"/>
        <end position="550"/>
    </location>
</feature>
<dbReference type="Pfam" id="PF14052">
    <property type="entry name" value="Caps_assemb_Wzi"/>
    <property type="match status" value="1"/>
</dbReference>
<evidence type="ECO:0000313" key="3">
    <source>
        <dbReference type="Proteomes" id="UP000009011"/>
    </source>
</evidence>
<reference evidence="2 3" key="1">
    <citation type="journal article" date="2013" name="PLoS ONE">
        <title>Genomic analysis of Melioribacter roseus, facultatively anaerobic organotrophic bacterium representing a novel deep lineage within Bacteriodetes/Chlorobi group.</title>
        <authorList>
            <person name="Kadnikov V.V."/>
            <person name="Mardanov A.V."/>
            <person name="Podosokorskaya O.A."/>
            <person name="Gavrilov S.N."/>
            <person name="Kublanov I.V."/>
            <person name="Beletsky A.V."/>
            <person name="Bonch-Osmolovskaya E.A."/>
            <person name="Ravin N.V."/>
        </authorList>
    </citation>
    <scope>NUCLEOTIDE SEQUENCE [LARGE SCALE GENOMIC DNA]</scope>
    <source>
        <strain evidence="3">JCM 17771 / P3M-2</strain>
    </source>
</reference>
<evidence type="ECO:0008006" key="4">
    <source>
        <dbReference type="Google" id="ProtNLM"/>
    </source>
</evidence>
<keyword evidence="3" id="KW-1185">Reference proteome</keyword>
<dbReference type="eggNOG" id="ENOG502Z8DB">
    <property type="taxonomic scope" value="Bacteria"/>
</dbReference>
<evidence type="ECO:0000313" key="2">
    <source>
        <dbReference type="EMBL" id="AFN74478.1"/>
    </source>
</evidence>
<dbReference type="RefSeq" id="WP_014855913.1">
    <property type="nucleotide sequence ID" value="NC_018178.1"/>
</dbReference>
<dbReference type="HOGENOM" id="CLU_024790_0_0_10"/>
<dbReference type="KEGG" id="mro:MROS_1241"/>
<dbReference type="Proteomes" id="UP000009011">
    <property type="component" value="Chromosome"/>
</dbReference>
<gene>
    <name evidence="2" type="ordered locus">MROS_1241</name>
</gene>
<keyword evidence="1" id="KW-0732">Signal</keyword>